<evidence type="ECO:0000256" key="4">
    <source>
        <dbReference type="ARBA" id="ARBA00022989"/>
    </source>
</evidence>
<reference evidence="8" key="1">
    <citation type="submission" date="2022-09" db="EMBL/GenBank/DDBJ databases">
        <title>The complete genome of Acidovorax sp. 5MLIR.</title>
        <authorList>
            <person name="Liu L."/>
            <person name="Yue J."/>
            <person name="Yang F."/>
            <person name="Yuan J."/>
            <person name="Li L."/>
        </authorList>
    </citation>
    <scope>NUCLEOTIDE SEQUENCE</scope>
    <source>
        <strain evidence="8">5MLIR</strain>
    </source>
</reference>
<feature type="domain" description="GtrA/DPMS transmembrane" evidence="7">
    <location>
        <begin position="7"/>
        <end position="116"/>
    </location>
</feature>
<dbReference type="Pfam" id="PF04138">
    <property type="entry name" value="GtrA_DPMS_TM"/>
    <property type="match status" value="1"/>
</dbReference>
<proteinExistence type="inferred from homology"/>
<organism evidence="8 9">
    <name type="scientific">Comamonas endophytica</name>
    <dbReference type="NCBI Taxonomy" id="2949090"/>
    <lineage>
        <taxon>Bacteria</taxon>
        <taxon>Pseudomonadati</taxon>
        <taxon>Pseudomonadota</taxon>
        <taxon>Betaproteobacteria</taxon>
        <taxon>Burkholderiales</taxon>
        <taxon>Comamonadaceae</taxon>
        <taxon>Comamonas</taxon>
    </lineage>
</organism>
<evidence type="ECO:0000256" key="1">
    <source>
        <dbReference type="ARBA" id="ARBA00004141"/>
    </source>
</evidence>
<dbReference type="PANTHER" id="PTHR38459">
    <property type="entry name" value="PROPHAGE BACTOPRENOL-LINKED GLUCOSE TRANSLOCASE HOMOLOG"/>
    <property type="match status" value="1"/>
</dbReference>
<dbReference type="InterPro" id="IPR007267">
    <property type="entry name" value="GtrA_DPMS_TM"/>
</dbReference>
<evidence type="ECO:0000313" key="9">
    <source>
        <dbReference type="Proteomes" id="UP001162800"/>
    </source>
</evidence>
<comment type="subcellular location">
    <subcellularLocation>
        <location evidence="1">Membrane</location>
        <topology evidence="1">Multi-pass membrane protein</topology>
    </subcellularLocation>
</comment>
<keyword evidence="3 6" id="KW-0812">Transmembrane</keyword>
<gene>
    <name evidence="8" type="ORF">M9799_10310</name>
</gene>
<accession>A0ABY6G7Q8</accession>
<dbReference type="PANTHER" id="PTHR38459:SF1">
    <property type="entry name" value="PROPHAGE BACTOPRENOL-LINKED GLUCOSE TRANSLOCASE HOMOLOG"/>
    <property type="match status" value="1"/>
</dbReference>
<evidence type="ECO:0000256" key="3">
    <source>
        <dbReference type="ARBA" id="ARBA00022692"/>
    </source>
</evidence>
<dbReference type="RefSeq" id="WP_231041591.1">
    <property type="nucleotide sequence ID" value="NZ_CP106881.1"/>
</dbReference>
<evidence type="ECO:0000259" key="7">
    <source>
        <dbReference type="Pfam" id="PF04138"/>
    </source>
</evidence>
<sequence>MRQFMTYMAIGVFCALLDIGLMQLLILSETNYILATTAGFAASLCVNFLLHMNLTFKAIYSHGSLVRYLCVVLANYCLTLLTVSIFHAWLDMAILGKILSLPLVAINGYFFSKHWIYRNPANNT</sequence>
<evidence type="ECO:0000256" key="6">
    <source>
        <dbReference type="SAM" id="Phobius"/>
    </source>
</evidence>
<dbReference type="InterPro" id="IPR051401">
    <property type="entry name" value="GtrA_CellWall_Glycosyl"/>
</dbReference>
<dbReference type="Proteomes" id="UP001162800">
    <property type="component" value="Chromosome"/>
</dbReference>
<evidence type="ECO:0000256" key="2">
    <source>
        <dbReference type="ARBA" id="ARBA00009399"/>
    </source>
</evidence>
<feature type="transmembrane region" description="Helical" evidence="6">
    <location>
        <begin position="92"/>
        <end position="111"/>
    </location>
</feature>
<keyword evidence="9" id="KW-1185">Reference proteome</keyword>
<dbReference type="EMBL" id="CP106881">
    <property type="protein sequence ID" value="UYG50494.1"/>
    <property type="molecule type" value="Genomic_DNA"/>
</dbReference>
<evidence type="ECO:0000256" key="5">
    <source>
        <dbReference type="ARBA" id="ARBA00023136"/>
    </source>
</evidence>
<feature type="transmembrane region" description="Helical" evidence="6">
    <location>
        <begin position="32"/>
        <end position="53"/>
    </location>
</feature>
<name>A0ABY6G7Q8_9BURK</name>
<feature type="transmembrane region" description="Helical" evidence="6">
    <location>
        <begin position="7"/>
        <end position="26"/>
    </location>
</feature>
<comment type="similarity">
    <text evidence="2">Belongs to the GtrA family.</text>
</comment>
<feature type="transmembrane region" description="Helical" evidence="6">
    <location>
        <begin position="65"/>
        <end position="86"/>
    </location>
</feature>
<keyword evidence="5 6" id="KW-0472">Membrane</keyword>
<protein>
    <submittedName>
        <fullName evidence="8">GtrA family protein</fullName>
    </submittedName>
</protein>
<keyword evidence="4 6" id="KW-1133">Transmembrane helix</keyword>
<evidence type="ECO:0000313" key="8">
    <source>
        <dbReference type="EMBL" id="UYG50494.1"/>
    </source>
</evidence>